<gene>
    <name evidence="1" type="ORF">SAMN06272739_0131</name>
</gene>
<dbReference type="AlphaFoldDB" id="A0A286GBX9"/>
<proteinExistence type="predicted"/>
<dbReference type="OrthoDB" id="3823243at2"/>
<dbReference type="Pfam" id="PF13189">
    <property type="entry name" value="Cytidylate_kin2"/>
    <property type="match status" value="1"/>
</dbReference>
<accession>A0A286GBX9</accession>
<protein>
    <submittedName>
        <fullName evidence="1">Cytidylate kinase</fullName>
    </submittedName>
</protein>
<keyword evidence="1" id="KW-0808">Transferase</keyword>
<dbReference type="InterPro" id="IPR027417">
    <property type="entry name" value="P-loop_NTPase"/>
</dbReference>
<reference evidence="2" key="1">
    <citation type="submission" date="2017-09" db="EMBL/GenBank/DDBJ databases">
        <authorList>
            <person name="Varghese N."/>
            <person name="Submissions S."/>
        </authorList>
    </citation>
    <scope>NUCLEOTIDE SEQUENCE [LARGE SCALE GENOMIC DNA]</scope>
    <source>
        <strain evidence="2">DSM 44270</strain>
    </source>
</reference>
<keyword evidence="2" id="KW-1185">Reference proteome</keyword>
<dbReference type="Proteomes" id="UP000219482">
    <property type="component" value="Unassembled WGS sequence"/>
</dbReference>
<evidence type="ECO:0000313" key="2">
    <source>
        <dbReference type="Proteomes" id="UP000219482"/>
    </source>
</evidence>
<keyword evidence="1" id="KW-0418">Kinase</keyword>
<dbReference type="EMBL" id="OCNK01000001">
    <property type="protein sequence ID" value="SOD93033.1"/>
    <property type="molecule type" value="Genomic_DNA"/>
</dbReference>
<dbReference type="RefSeq" id="WP_097182025.1">
    <property type="nucleotide sequence ID" value="NZ_OCNK01000001.1"/>
</dbReference>
<organism evidence="1 2">
    <name type="scientific">Blastococcus haudaquaticus</name>
    <dbReference type="NCBI Taxonomy" id="1938745"/>
    <lineage>
        <taxon>Bacteria</taxon>
        <taxon>Bacillati</taxon>
        <taxon>Actinomycetota</taxon>
        <taxon>Actinomycetes</taxon>
        <taxon>Geodermatophilales</taxon>
        <taxon>Geodermatophilaceae</taxon>
        <taxon>Blastococcus</taxon>
    </lineage>
</organism>
<evidence type="ECO:0000313" key="1">
    <source>
        <dbReference type="EMBL" id="SOD93033.1"/>
    </source>
</evidence>
<name>A0A286GBX9_9ACTN</name>
<sequence length="212" mass="22748">MGVVTFSAAYGAGGAEVAPAVARRLHLPFHDRAIPAQVAGRLGVPVEEAEANDETVVRGLWRLVASLGTMPDPVGGVVPATALPDARSYREQTERVLAEIASGAGGVVLGRAGAVVLRDRPDVLHVRLDGPRERRLEAAVRRSGRPAEEVRREMEANDRTREAYVRHFYRCDPAAAKHYHLVVDGTALPVETVVDLVVVAARARGIGSDDDR</sequence>
<dbReference type="SUPFAM" id="SSF52540">
    <property type="entry name" value="P-loop containing nucleoside triphosphate hydrolases"/>
    <property type="match status" value="1"/>
</dbReference>
<dbReference type="Gene3D" id="3.40.50.300">
    <property type="entry name" value="P-loop containing nucleotide triphosphate hydrolases"/>
    <property type="match status" value="1"/>
</dbReference>
<dbReference type="GO" id="GO:0016301">
    <property type="term" value="F:kinase activity"/>
    <property type="evidence" value="ECO:0007669"/>
    <property type="project" value="UniProtKB-KW"/>
</dbReference>